<organism evidence="2 3">
    <name type="scientific">Sporisorium scitamineum</name>
    <dbReference type="NCBI Taxonomy" id="49012"/>
    <lineage>
        <taxon>Eukaryota</taxon>
        <taxon>Fungi</taxon>
        <taxon>Dikarya</taxon>
        <taxon>Basidiomycota</taxon>
        <taxon>Ustilaginomycotina</taxon>
        <taxon>Ustilaginomycetes</taxon>
        <taxon>Ustilaginales</taxon>
        <taxon>Ustilaginaceae</taxon>
        <taxon>Sporisorium</taxon>
    </lineage>
</organism>
<evidence type="ECO:0000313" key="2">
    <source>
        <dbReference type="EMBL" id="CDS00524.1"/>
    </source>
</evidence>
<gene>
    <name evidence="2" type="primary">SSCI45240.1</name>
</gene>
<feature type="signal peptide" evidence="1">
    <location>
        <begin position="1"/>
        <end position="21"/>
    </location>
</feature>
<accession>A0A0F7RZK4</accession>
<name>A0A0F7RZK4_9BASI</name>
<protein>
    <recommendedName>
        <fullName evidence="4">Mig1 protein</fullName>
    </recommendedName>
</protein>
<evidence type="ECO:0008006" key="4">
    <source>
        <dbReference type="Google" id="ProtNLM"/>
    </source>
</evidence>
<dbReference type="PROSITE" id="PS51257">
    <property type="entry name" value="PROKAR_LIPOPROTEIN"/>
    <property type="match status" value="1"/>
</dbReference>
<evidence type="ECO:0000313" key="3">
    <source>
        <dbReference type="Proteomes" id="UP000242770"/>
    </source>
</evidence>
<dbReference type="Proteomes" id="UP000242770">
    <property type="component" value="Unassembled WGS sequence"/>
</dbReference>
<reference evidence="3" key="1">
    <citation type="submission" date="2014-06" db="EMBL/GenBank/DDBJ databases">
        <authorList>
            <person name="Berkman P.J."/>
        </authorList>
    </citation>
    <scope>NUCLEOTIDE SEQUENCE [LARGE SCALE GENOMIC DNA]</scope>
</reference>
<sequence length="168" mass="18050">MRVASFFISILLASCVLFVAGLDQAGRMFGQHVAVCTLPQDTELVTIANAARGINFDACPHENPPPPAGTKLALVSISPNSGLQAQFWDVGHFDGYWLKTYLEPKLDGFKVDCWEAPIRGCAKPIPAAAVPPHVVKKAVLLATAKRERPYRGASDDELVPLGDPSLLS</sequence>
<keyword evidence="1" id="KW-0732">Signal</keyword>
<proteinExistence type="predicted"/>
<evidence type="ECO:0000256" key="1">
    <source>
        <dbReference type="SAM" id="SignalP"/>
    </source>
</evidence>
<dbReference type="AlphaFoldDB" id="A0A0F7RZK4"/>
<dbReference type="EMBL" id="CCFA01002725">
    <property type="protein sequence ID" value="CDS00524.1"/>
    <property type="molecule type" value="Genomic_DNA"/>
</dbReference>
<keyword evidence="3" id="KW-1185">Reference proteome</keyword>
<feature type="chain" id="PRO_5002521568" description="Mig1 protein" evidence="1">
    <location>
        <begin position="22"/>
        <end position="168"/>
    </location>
</feature>